<evidence type="ECO:0000256" key="6">
    <source>
        <dbReference type="ARBA" id="ARBA00024338"/>
    </source>
</evidence>
<dbReference type="InterPro" id="IPR044770">
    <property type="entry name" value="MFS_spinster-like"/>
</dbReference>
<protein>
    <submittedName>
        <fullName evidence="9">MFS domain-containing protein</fullName>
    </submittedName>
</protein>
<proteinExistence type="inferred from homology"/>
<feature type="transmembrane region" description="Helical" evidence="7">
    <location>
        <begin position="284"/>
        <end position="303"/>
    </location>
</feature>
<evidence type="ECO:0000256" key="3">
    <source>
        <dbReference type="ARBA" id="ARBA00022692"/>
    </source>
</evidence>
<dbReference type="PANTHER" id="PTHR23505:SF79">
    <property type="entry name" value="PROTEIN SPINSTER"/>
    <property type="match status" value="1"/>
</dbReference>
<feature type="transmembrane region" description="Helical" evidence="7">
    <location>
        <begin position="355"/>
        <end position="380"/>
    </location>
</feature>
<evidence type="ECO:0000256" key="7">
    <source>
        <dbReference type="SAM" id="Phobius"/>
    </source>
</evidence>
<evidence type="ECO:0000313" key="10">
    <source>
        <dbReference type="Proteomes" id="UP000005237"/>
    </source>
</evidence>
<feature type="transmembrane region" description="Helical" evidence="7">
    <location>
        <begin position="235"/>
        <end position="255"/>
    </location>
</feature>
<comment type="similarity">
    <text evidence="6">Belongs to the major facilitator superfamily. Spinster (TC 2.A.1.49) family.</text>
</comment>
<evidence type="ECO:0000256" key="2">
    <source>
        <dbReference type="ARBA" id="ARBA00022448"/>
    </source>
</evidence>
<comment type="subcellular location">
    <subcellularLocation>
        <location evidence="1">Membrane</location>
        <topology evidence="1">Multi-pass membrane protein</topology>
    </subcellularLocation>
</comment>
<keyword evidence="4 7" id="KW-1133">Transmembrane helix</keyword>
<dbReference type="CDD" id="cd17328">
    <property type="entry name" value="MFS_spinster_like"/>
    <property type="match status" value="1"/>
</dbReference>
<keyword evidence="3 7" id="KW-0812">Transmembrane</keyword>
<feature type="transmembrane region" description="Helical" evidence="7">
    <location>
        <begin position="63"/>
        <end position="83"/>
    </location>
</feature>
<feature type="transmembrane region" description="Helical" evidence="7">
    <location>
        <begin position="182"/>
        <end position="202"/>
    </location>
</feature>
<dbReference type="OMA" id="YTCVYTA"/>
<evidence type="ECO:0000256" key="4">
    <source>
        <dbReference type="ARBA" id="ARBA00022989"/>
    </source>
</evidence>
<accession>A0A8R1DI30</accession>
<dbReference type="SUPFAM" id="SSF103473">
    <property type="entry name" value="MFS general substrate transporter"/>
    <property type="match status" value="1"/>
</dbReference>
<feature type="domain" description="Major facilitator superfamily (MFS) profile" evidence="8">
    <location>
        <begin position="25"/>
        <end position="458"/>
    </location>
</feature>
<dbReference type="InterPro" id="IPR020846">
    <property type="entry name" value="MFS_dom"/>
</dbReference>
<feature type="transmembrane region" description="Helical" evidence="7">
    <location>
        <begin position="433"/>
        <end position="453"/>
    </location>
</feature>
<keyword evidence="5 7" id="KW-0472">Membrane</keyword>
<evidence type="ECO:0000313" key="9">
    <source>
        <dbReference type="EnsemblMetazoa" id="CJA02348.1"/>
    </source>
</evidence>
<dbReference type="GO" id="GO:0016020">
    <property type="term" value="C:membrane"/>
    <property type="evidence" value="ECO:0007669"/>
    <property type="project" value="UniProtKB-SubCell"/>
</dbReference>
<dbReference type="Gene3D" id="1.20.1250.20">
    <property type="entry name" value="MFS general substrate transporter like domains"/>
    <property type="match status" value="1"/>
</dbReference>
<feature type="transmembrane region" description="Helical" evidence="7">
    <location>
        <begin position="114"/>
        <end position="139"/>
    </location>
</feature>
<dbReference type="GO" id="GO:0022857">
    <property type="term" value="F:transmembrane transporter activity"/>
    <property type="evidence" value="ECO:0007669"/>
    <property type="project" value="InterPro"/>
</dbReference>
<organism evidence="9 10">
    <name type="scientific">Caenorhabditis japonica</name>
    <dbReference type="NCBI Taxonomy" id="281687"/>
    <lineage>
        <taxon>Eukaryota</taxon>
        <taxon>Metazoa</taxon>
        <taxon>Ecdysozoa</taxon>
        <taxon>Nematoda</taxon>
        <taxon>Chromadorea</taxon>
        <taxon>Rhabditida</taxon>
        <taxon>Rhabditina</taxon>
        <taxon>Rhabditomorpha</taxon>
        <taxon>Rhabditoidea</taxon>
        <taxon>Rhabditidae</taxon>
        <taxon>Peloderinae</taxon>
        <taxon>Caenorhabditis</taxon>
    </lineage>
</organism>
<feature type="transmembrane region" description="Helical" evidence="7">
    <location>
        <begin position="90"/>
        <end position="108"/>
    </location>
</feature>
<dbReference type="InterPro" id="IPR011701">
    <property type="entry name" value="MFS"/>
</dbReference>
<dbReference type="PANTHER" id="PTHR23505">
    <property type="entry name" value="SPINSTER"/>
    <property type="match status" value="1"/>
</dbReference>
<dbReference type="Proteomes" id="UP000005237">
    <property type="component" value="Unassembled WGS sequence"/>
</dbReference>
<dbReference type="AlphaFoldDB" id="A0A8R1DI30"/>
<evidence type="ECO:0000256" key="1">
    <source>
        <dbReference type="ARBA" id="ARBA00004141"/>
    </source>
</evidence>
<evidence type="ECO:0000259" key="8">
    <source>
        <dbReference type="PROSITE" id="PS50850"/>
    </source>
</evidence>
<dbReference type="PROSITE" id="PS50850">
    <property type="entry name" value="MFS"/>
    <property type="match status" value="1"/>
</dbReference>
<dbReference type="Pfam" id="PF07690">
    <property type="entry name" value="MFS_1"/>
    <property type="match status" value="1"/>
</dbReference>
<reference evidence="9" key="2">
    <citation type="submission" date="2022-06" db="UniProtKB">
        <authorList>
            <consortium name="EnsemblMetazoa"/>
        </authorList>
    </citation>
    <scope>IDENTIFICATION</scope>
    <source>
        <strain evidence="9">DF5081</strain>
    </source>
</reference>
<evidence type="ECO:0000256" key="5">
    <source>
        <dbReference type="ARBA" id="ARBA00023136"/>
    </source>
</evidence>
<keyword evidence="2" id="KW-0813">Transport</keyword>
<feature type="transmembrane region" description="Helical" evidence="7">
    <location>
        <begin position="151"/>
        <end position="170"/>
    </location>
</feature>
<dbReference type="EnsemblMetazoa" id="CJA02348.1">
    <property type="protein sequence ID" value="CJA02348.1"/>
    <property type="gene ID" value="WBGene00121550"/>
</dbReference>
<dbReference type="InterPro" id="IPR036259">
    <property type="entry name" value="MFS_trans_sf"/>
</dbReference>
<keyword evidence="10" id="KW-1185">Reference proteome</keyword>
<feature type="transmembrane region" description="Helical" evidence="7">
    <location>
        <begin position="23"/>
        <end position="43"/>
    </location>
</feature>
<name>A0A8R1DI30_CAEJA</name>
<reference evidence="10" key="1">
    <citation type="submission" date="2010-08" db="EMBL/GenBank/DDBJ databases">
        <authorList>
            <consortium name="Caenorhabditis japonica Sequencing Consortium"/>
            <person name="Wilson R.K."/>
        </authorList>
    </citation>
    <scope>NUCLEOTIDE SEQUENCE [LARGE SCALE GENOMIC DNA]</scope>
    <source>
        <strain evidence="10">DF5081</strain>
    </source>
</reference>
<feature type="transmembrane region" description="Helical" evidence="7">
    <location>
        <begin position="324"/>
        <end position="343"/>
    </location>
</feature>
<sequence>MPNEAANSDGDSPNYISTGGKKWITCMILLLVNLLNYMDRYTIVGVMDHLKVHFDMTDSETGMLQTVFISSYMVFAPLFGYLGDRYNRKLLMITGICVWISAVFMSSWCTQNHFILFLVCRGIVGIGEASYSTLAPTIISDLFHGGQRSRVLMLFYFAIPFGSGLGFIAGSRIALITGSWQWGVRFSPIIGIMCLVLMIFLLEEPVRGACEGARQNSDDGTIMDDIKYLSSIPTYYLGTIASIASFFSIGAMTWWTPQFVGYGYALINNQKIVPEDESASIKTIFGVITCVAGIVGVAGGSMISRCWRDGTFIFKHHASEKADVYICAISMFAALPFLFFAIFSAQYSDKICLLLLYFAIMFMCLNWAVNVDVLMYVIVANRRATAMAIQTLITHLFGDATSPYIIGLLSDWIRGDGNEGVTAHFFALQKSLYVPTFMLVIAGTFYLIATFYVENDRKEALFQMDAPDTFDRHNPEDMDELLPSGEIPEEVEGVVEHPATIVPTSATSTTNSDPSA</sequence>